<protein>
    <submittedName>
        <fullName evidence="1">Uncharacterized protein</fullName>
    </submittedName>
</protein>
<organism evidence="1 2">
    <name type="scientific">Ancylostoma duodenale</name>
    <dbReference type="NCBI Taxonomy" id="51022"/>
    <lineage>
        <taxon>Eukaryota</taxon>
        <taxon>Metazoa</taxon>
        <taxon>Ecdysozoa</taxon>
        <taxon>Nematoda</taxon>
        <taxon>Chromadorea</taxon>
        <taxon>Rhabditida</taxon>
        <taxon>Rhabditina</taxon>
        <taxon>Rhabditomorpha</taxon>
        <taxon>Strongyloidea</taxon>
        <taxon>Ancylostomatidae</taxon>
        <taxon>Ancylostomatinae</taxon>
        <taxon>Ancylostoma</taxon>
    </lineage>
</organism>
<proteinExistence type="predicted"/>
<keyword evidence="2" id="KW-1185">Reference proteome</keyword>
<dbReference type="AlphaFoldDB" id="A0A0C2BW03"/>
<name>A0A0C2BW03_9BILA</name>
<sequence>SLFGRRTTEGLVWRTKHGVFADWQRSQHLPVDSFLRKYLRFSLELILLYSSLEAPGGHFVLMSIKPQL</sequence>
<accession>A0A0C2BW03</accession>
<feature type="non-terminal residue" evidence="1">
    <location>
        <position position="1"/>
    </location>
</feature>
<gene>
    <name evidence="1" type="ORF">ANCDUO_21791</name>
</gene>
<dbReference type="Proteomes" id="UP000054047">
    <property type="component" value="Unassembled WGS sequence"/>
</dbReference>
<reference evidence="1 2" key="1">
    <citation type="submission" date="2013-12" db="EMBL/GenBank/DDBJ databases">
        <title>Draft genome of the parsitic nematode Ancylostoma duodenale.</title>
        <authorList>
            <person name="Mitreva M."/>
        </authorList>
    </citation>
    <scope>NUCLEOTIDE SEQUENCE [LARGE SCALE GENOMIC DNA]</scope>
    <source>
        <strain evidence="1 2">Zhejiang</strain>
    </source>
</reference>
<evidence type="ECO:0000313" key="2">
    <source>
        <dbReference type="Proteomes" id="UP000054047"/>
    </source>
</evidence>
<evidence type="ECO:0000313" key="1">
    <source>
        <dbReference type="EMBL" id="KIH48143.1"/>
    </source>
</evidence>
<dbReference type="EMBL" id="KN762202">
    <property type="protein sequence ID" value="KIH48143.1"/>
    <property type="molecule type" value="Genomic_DNA"/>
</dbReference>